<proteinExistence type="predicted"/>
<evidence type="ECO:0000313" key="4">
    <source>
        <dbReference type="Proteomes" id="UP000498740"/>
    </source>
</evidence>
<dbReference type="Proteomes" id="UP000498740">
    <property type="component" value="Unassembled WGS sequence"/>
</dbReference>
<sequence>MTSTTHTTQDPHHGLHSEDGARRDEHSGRDPQPVIKALDLAWLEFVKPDLERAETFARDFGFTVAARTPHALYLRATLPGPHCLVIRRGPASRFLGPAFLAADRSDLDRLAEATGRRVRPLHEYGGGHVVDLLDPSGTPVRVVHGVTEHPALPGQRPLPLNTGAMPPGSTRPSARHGNRPGSNGSATSCSPRAASAAPSTGTCTTWG</sequence>
<evidence type="ECO:0000259" key="2">
    <source>
        <dbReference type="PROSITE" id="PS51819"/>
    </source>
</evidence>
<dbReference type="InterPro" id="IPR029068">
    <property type="entry name" value="Glyas_Bleomycin-R_OHBP_Dase"/>
</dbReference>
<feature type="compositionally biased region" description="Basic and acidic residues" evidence="1">
    <location>
        <begin position="9"/>
        <end position="29"/>
    </location>
</feature>
<feature type="domain" description="VOC" evidence="2">
    <location>
        <begin position="39"/>
        <end position="145"/>
    </location>
</feature>
<protein>
    <recommendedName>
        <fullName evidence="2">VOC domain-containing protein</fullName>
    </recommendedName>
</protein>
<name>A0A7J0D5V5_STRMI</name>
<organism evidence="3 4">
    <name type="scientific">Streptomyces microflavus</name>
    <name type="common">Streptomyces lipmanii</name>
    <dbReference type="NCBI Taxonomy" id="1919"/>
    <lineage>
        <taxon>Bacteria</taxon>
        <taxon>Bacillati</taxon>
        <taxon>Actinomycetota</taxon>
        <taxon>Actinomycetes</taxon>
        <taxon>Kitasatosporales</taxon>
        <taxon>Streptomycetaceae</taxon>
        <taxon>Streptomyces</taxon>
    </lineage>
</organism>
<comment type="caution">
    <text evidence="3">The sequence shown here is derived from an EMBL/GenBank/DDBJ whole genome shotgun (WGS) entry which is preliminary data.</text>
</comment>
<dbReference type="AlphaFoldDB" id="A0A7J0D5V5"/>
<gene>
    <name evidence="3" type="ORF">Smic_86790</name>
</gene>
<feature type="compositionally biased region" description="Low complexity" evidence="1">
    <location>
        <begin position="185"/>
        <end position="200"/>
    </location>
</feature>
<dbReference type="PROSITE" id="PS51819">
    <property type="entry name" value="VOC"/>
    <property type="match status" value="1"/>
</dbReference>
<dbReference type="EMBL" id="BLWD01000004">
    <property type="protein sequence ID" value="GFN10123.1"/>
    <property type="molecule type" value="Genomic_DNA"/>
</dbReference>
<feature type="region of interest" description="Disordered" evidence="1">
    <location>
        <begin position="1"/>
        <end position="30"/>
    </location>
</feature>
<feature type="region of interest" description="Disordered" evidence="1">
    <location>
        <begin position="149"/>
        <end position="207"/>
    </location>
</feature>
<dbReference type="Gene3D" id="3.10.180.10">
    <property type="entry name" value="2,3-Dihydroxybiphenyl 1,2-Dioxygenase, domain 1"/>
    <property type="match status" value="1"/>
</dbReference>
<reference evidence="3 4" key="1">
    <citation type="submission" date="2020-05" db="EMBL/GenBank/DDBJ databases">
        <title>Whole genome shotgun sequence of Streptomyces microflavus NBRC 13062.</title>
        <authorList>
            <person name="Komaki H."/>
            <person name="Tamura T."/>
        </authorList>
    </citation>
    <scope>NUCLEOTIDE SEQUENCE [LARGE SCALE GENOMIC DNA]</scope>
    <source>
        <strain evidence="3 4">NBRC 13062</strain>
    </source>
</reference>
<evidence type="ECO:0000313" key="3">
    <source>
        <dbReference type="EMBL" id="GFN10123.1"/>
    </source>
</evidence>
<evidence type="ECO:0000256" key="1">
    <source>
        <dbReference type="SAM" id="MobiDB-lite"/>
    </source>
</evidence>
<accession>A0A7J0D5V5</accession>
<dbReference type="InterPro" id="IPR037523">
    <property type="entry name" value="VOC_core"/>
</dbReference>
<dbReference type="SUPFAM" id="SSF54593">
    <property type="entry name" value="Glyoxalase/Bleomycin resistance protein/Dihydroxybiphenyl dioxygenase"/>
    <property type="match status" value="1"/>
</dbReference>